<gene>
    <name evidence="1" type="ORF">Llan_1706</name>
</gene>
<dbReference type="AlphaFoldDB" id="A0A0W0VLG8"/>
<dbReference type="PATRIC" id="fig|45067.4.peg.1791"/>
<dbReference type="InterPro" id="IPR052050">
    <property type="entry name" value="SecEffector_AnkRepeat"/>
</dbReference>
<dbReference type="InterPro" id="IPR036770">
    <property type="entry name" value="Ankyrin_rpt-contain_sf"/>
</dbReference>
<dbReference type="SUPFAM" id="SSF48403">
    <property type="entry name" value="Ankyrin repeat"/>
    <property type="match status" value="1"/>
</dbReference>
<dbReference type="EMBL" id="LNYI01000033">
    <property type="protein sequence ID" value="KTD20976.1"/>
    <property type="molecule type" value="Genomic_DNA"/>
</dbReference>
<dbReference type="Proteomes" id="UP000054869">
    <property type="component" value="Unassembled WGS sequence"/>
</dbReference>
<proteinExistence type="predicted"/>
<dbReference type="eggNOG" id="ENOG5031EMG">
    <property type="taxonomic scope" value="Bacteria"/>
</dbReference>
<dbReference type="RefSeq" id="WP_028372296.1">
    <property type="nucleotide sequence ID" value="NZ_CAAAJD010000002.1"/>
</dbReference>
<dbReference type="OrthoDB" id="5653758at2"/>
<sequence>MAKFNDPKERLIYAAKTGLHRTVANMFGTQDQHQGLDSKSIDEALQQATKAGLSAHTKGDIEKAGKYWKIVESIFSLKTPPKASDPVLEEILSTLDKNKQTELAKKIRALGSHQEPTSVRPLSPAEAVQNRLINAARKGLPQTVAYLCKIPEYLKALDLKTSDKALKEAIQAGSKAQSREQVSKYEPSLKTLCALRLRQIKLVADSYDEVKAVDLPATSLDKLLRELTDSGIAEAKKGNQMAASQYWEAIQVLCSLTLKGYRPSDSVIDEALVKLAKNQQSKVLRSLIDPLGQERVLNGALSAYAKEELAWFLEESAWSKPLDQEKVDEEFADYAIAGKWYDAFTVYFKRMPSPSQQAHDFAIKQAFERKEWDIVEFLLQINEPTAVSIVDELLRQAVKDDQLTIVEQIFSFKTLPSLKAFEEALASAKHAKKTEITNLLKAAKAGDFPLETHVEAKPIFKVNSQNDFDRALKCSAYLRDWSSVASLLEQQKPSQEVANAVLILALEEKKFDIIEQLILMDDSNSLAIPDKENANALFYRWVENGELDYIKKLFLNTTNQPTQKALNLALESVPKTSEMGKYLVLQKRFSSNKDPLQGVRSVIEHYVRFNQHLYGVVPDFERLVHAVKQFEQLEKAEDRQALMAIMGEFVEVLKGFKDLRDYKDKEFERYLNFIQEKVTGKLVTPRDDRILVLEEEHKEKGTEVDSELREPGIPPSEIYFRKLPKASEMAQLAYHDKLTEAARNKKWSQVETLLNSSQQPNSLVANKVLHLAVKAGQLNIIKQLFGLDIPNQPTELKIAIRAAKKANQGEIAKYLTDQDILISKATNPLQATRLILENYVNKHKREAFVSHFFDSPVSRVRELINEIKRIEDSATPEEKNAHALKILDELRDIPDISRNQNLVSRIDFIEEQIISLQDKKAISPSNPF</sequence>
<dbReference type="PANTHER" id="PTHR46586:SF3">
    <property type="entry name" value="ANKYRIN REPEAT-CONTAINING PROTEIN"/>
    <property type="match status" value="1"/>
</dbReference>
<evidence type="ECO:0000313" key="2">
    <source>
        <dbReference type="Proteomes" id="UP000054869"/>
    </source>
</evidence>
<evidence type="ECO:0000313" key="1">
    <source>
        <dbReference type="EMBL" id="KTD20976.1"/>
    </source>
</evidence>
<accession>A0A0W0VLG8</accession>
<protein>
    <submittedName>
        <fullName evidence="1">Ankyrin repeats (3 copies)</fullName>
    </submittedName>
</protein>
<name>A0A0W0VLG8_9GAMM</name>
<keyword evidence="2" id="KW-1185">Reference proteome</keyword>
<organism evidence="1 2">
    <name type="scientific">Legionella lansingensis</name>
    <dbReference type="NCBI Taxonomy" id="45067"/>
    <lineage>
        <taxon>Bacteria</taxon>
        <taxon>Pseudomonadati</taxon>
        <taxon>Pseudomonadota</taxon>
        <taxon>Gammaproteobacteria</taxon>
        <taxon>Legionellales</taxon>
        <taxon>Legionellaceae</taxon>
        <taxon>Legionella</taxon>
    </lineage>
</organism>
<comment type="caution">
    <text evidence="1">The sequence shown here is derived from an EMBL/GenBank/DDBJ whole genome shotgun (WGS) entry which is preliminary data.</text>
</comment>
<reference evidence="1 2" key="1">
    <citation type="submission" date="2015-11" db="EMBL/GenBank/DDBJ databases">
        <title>Genomic analysis of 38 Legionella species identifies large and diverse effector repertoires.</title>
        <authorList>
            <person name="Burstein D."/>
            <person name="Amaro F."/>
            <person name="Zusman T."/>
            <person name="Lifshitz Z."/>
            <person name="Cohen O."/>
            <person name="Gilbert J.A."/>
            <person name="Pupko T."/>
            <person name="Shuman H.A."/>
            <person name="Segal G."/>
        </authorList>
    </citation>
    <scope>NUCLEOTIDE SEQUENCE [LARGE SCALE GENOMIC DNA]</scope>
    <source>
        <strain evidence="1 2">ATCC 49751</strain>
    </source>
</reference>
<dbReference type="PANTHER" id="PTHR46586">
    <property type="entry name" value="ANKYRIN REPEAT-CONTAINING PROTEIN"/>
    <property type="match status" value="1"/>
</dbReference>